<evidence type="ECO:0000313" key="9">
    <source>
        <dbReference type="EMBL" id="VDO45485.1"/>
    </source>
</evidence>
<keyword evidence="4 8" id="KW-0406">Ion transport</keyword>
<dbReference type="Gene3D" id="1.20.1460.10">
    <property type="entry name" value="subunit c (vma5p) of the yeast v-atpase, domain 2"/>
    <property type="match status" value="1"/>
</dbReference>
<protein>
    <recommendedName>
        <fullName evidence="7 8">V-type proton ATPase subunit C</fullName>
    </recommendedName>
</protein>
<evidence type="ECO:0000256" key="6">
    <source>
        <dbReference type="ARBA" id="ARBA00063379"/>
    </source>
</evidence>
<evidence type="ECO:0000313" key="11">
    <source>
        <dbReference type="WBParaSite" id="HPLM_0001237901-mRNA-1"/>
    </source>
</evidence>
<dbReference type="InterPro" id="IPR036132">
    <property type="entry name" value="Vac_ATP_synth_c_sf"/>
</dbReference>
<keyword evidence="10" id="KW-1185">Reference proteome</keyword>
<dbReference type="EMBL" id="UZAF01017846">
    <property type="protein sequence ID" value="VDO45485.1"/>
    <property type="molecule type" value="Genomic_DNA"/>
</dbReference>
<comment type="function">
    <text evidence="5">Subunit of the V1 complex of vacuolar(H+)-ATPase (V-ATPase), a multisubunit enzyme composed of a peripheral complex (V1) that hydrolyzes ATP and a membrane integral complex (V0) that translocates protons. V-ATPase is responsible for acidifying and maintaining the pH of intracellular compartments and in some cell types, is targeted to the plasma membrane, where it is responsible for acidifying the extracellular environment. Subunit C is necessary for the assembly of the catalytic sector of the enzyme and is likely to have a specific function in its catalytic activity. Has roles in embryogenesis and ovulation.</text>
</comment>
<proteinExistence type="inferred from homology"/>
<dbReference type="STRING" id="6290.A0A0N4WME7"/>
<dbReference type="Pfam" id="PF03223">
    <property type="entry name" value="V-ATPase_C"/>
    <property type="match status" value="1"/>
</dbReference>
<accession>A0A0N4WME7</accession>
<dbReference type="SUPFAM" id="SSF118203">
    <property type="entry name" value="Vacuolar ATP synthase subunit C"/>
    <property type="match status" value="1"/>
</dbReference>
<dbReference type="OrthoDB" id="6605928at2759"/>
<reference evidence="11" key="1">
    <citation type="submission" date="2017-02" db="UniProtKB">
        <authorList>
            <consortium name="WormBaseParasite"/>
        </authorList>
    </citation>
    <scope>IDENTIFICATION</scope>
</reference>
<comment type="subunit">
    <text evidence="8">V-ATPase is a heteromultimeric enzyme made up of two complexes: the ATP-hydrolytic V1 complex and the proton translocation V0 complex. The V1 complex consists of three catalytic AB heterodimers that form a heterohexamer, three peripheral stalks each consisting of EG heterodimers, one central rotor including subunits D and F, and the regulatory subunits C and H. The proton translocation complex V0 consists of the proton transport subunit a, a ring of proteolipid subunits c9c'', rotary subunit d, subunits e and f, and two accessory subunits.</text>
</comment>
<keyword evidence="2 8" id="KW-0813">Transport</keyword>
<dbReference type="CDD" id="cd14785">
    <property type="entry name" value="V-ATPase_C"/>
    <property type="match status" value="1"/>
</dbReference>
<dbReference type="GO" id="GO:0005765">
    <property type="term" value="C:lysosomal membrane"/>
    <property type="evidence" value="ECO:0007669"/>
    <property type="project" value="TreeGrafter"/>
</dbReference>
<dbReference type="Proteomes" id="UP000268014">
    <property type="component" value="Unassembled WGS sequence"/>
</dbReference>
<reference evidence="9 10" key="2">
    <citation type="submission" date="2018-11" db="EMBL/GenBank/DDBJ databases">
        <authorList>
            <consortium name="Pathogen Informatics"/>
        </authorList>
    </citation>
    <scope>NUCLEOTIDE SEQUENCE [LARGE SCALE GENOMIC DNA]</scope>
    <source>
        <strain evidence="9 10">MHpl1</strain>
    </source>
</reference>
<dbReference type="PANTHER" id="PTHR10137">
    <property type="entry name" value="V-TYPE PROTON ATPASE SUBUNIT C"/>
    <property type="match status" value="1"/>
</dbReference>
<evidence type="ECO:0000256" key="2">
    <source>
        <dbReference type="ARBA" id="ARBA00022448"/>
    </source>
</evidence>
<evidence type="ECO:0000313" key="10">
    <source>
        <dbReference type="Proteomes" id="UP000268014"/>
    </source>
</evidence>
<keyword evidence="3 8" id="KW-0375">Hydrogen ion transport</keyword>
<dbReference type="AlphaFoldDB" id="A0A0N4WME7"/>
<evidence type="ECO:0000256" key="8">
    <source>
        <dbReference type="RuleBase" id="RU364010"/>
    </source>
</evidence>
<name>A0A0N4WME7_HAEPC</name>
<dbReference type="Gene3D" id="3.30.70.1180">
    <property type="entry name" value="Vacuolar atp synthase subunit c, domain 1"/>
    <property type="match status" value="1"/>
</dbReference>
<evidence type="ECO:0000256" key="5">
    <source>
        <dbReference type="ARBA" id="ARBA00060071"/>
    </source>
</evidence>
<gene>
    <name evidence="9" type="ORF">HPLM_LOCUS12371</name>
</gene>
<evidence type="ECO:0000256" key="1">
    <source>
        <dbReference type="ARBA" id="ARBA00006138"/>
    </source>
</evidence>
<dbReference type="OMA" id="VMIWIHV"/>
<comment type="similarity">
    <text evidence="1 8">Belongs to the V-ATPase C subunit family.</text>
</comment>
<dbReference type="WBParaSite" id="HPLM_0001237901-mRNA-1">
    <property type="protein sequence ID" value="HPLM_0001237901-mRNA-1"/>
    <property type="gene ID" value="HPLM_0001237901"/>
</dbReference>
<evidence type="ECO:0000256" key="3">
    <source>
        <dbReference type="ARBA" id="ARBA00022781"/>
    </source>
</evidence>
<dbReference type="GO" id="GO:0046961">
    <property type="term" value="F:proton-transporting ATPase activity, rotational mechanism"/>
    <property type="evidence" value="ECO:0007669"/>
    <property type="project" value="InterPro"/>
</dbReference>
<dbReference type="InterPro" id="IPR004907">
    <property type="entry name" value="ATPase_V1-cplx_csu"/>
</dbReference>
<evidence type="ECO:0000256" key="4">
    <source>
        <dbReference type="ARBA" id="ARBA00023065"/>
    </source>
</evidence>
<organism evidence="11">
    <name type="scientific">Haemonchus placei</name>
    <name type="common">Barber's pole worm</name>
    <dbReference type="NCBI Taxonomy" id="6290"/>
    <lineage>
        <taxon>Eukaryota</taxon>
        <taxon>Metazoa</taxon>
        <taxon>Ecdysozoa</taxon>
        <taxon>Nematoda</taxon>
        <taxon>Chromadorea</taxon>
        <taxon>Rhabditida</taxon>
        <taxon>Rhabditina</taxon>
        <taxon>Rhabditomorpha</taxon>
        <taxon>Strongyloidea</taxon>
        <taxon>Trichostrongylidae</taxon>
        <taxon>Haemonchus</taxon>
    </lineage>
</organism>
<dbReference type="FunFam" id="3.30.70.100:FF:000002">
    <property type="entry name" value="V-type proton ATPase subunit C"/>
    <property type="match status" value="1"/>
</dbReference>
<dbReference type="Gene3D" id="3.30.70.100">
    <property type="match status" value="1"/>
</dbReference>
<sequence>MSVSSGEYWLISAPGEKGPNDAWDKLNRATSNLSNNSKFNIPDLKVGTLDQLVGLSDDLSKLDSTAEAVTRKLVQYFGEVLEDDRGKLAENLQINNKDIKTYVTKFQWEGAKYPLKQSLKVLSEIIGKQVTQIDNDLKQKSIAYNNLKNSLTSIDRKTTGSLLTKDLADVVKAEDFVLNSEYLQTLLVVVPKISVKDWLQRYSTFTSMVVPGSTQLITEEGEHALYSVTLFKKVIDEFKNIARENKFIVRDFVYDEESMKAGKSERDKLVAEKQRQYAPLIRWLKINFGEIFAAYIHVKALRVFVESVLRYGLPVNFQAALVEPTKGSQKKLRAELHKLYIHLDGSAAGPIDTLEDSPALMSLGVNEYYPYVFFKVNLDFVERK</sequence>
<dbReference type="PANTHER" id="PTHR10137:SF0">
    <property type="entry name" value="V-TYPE PROTON ATPASE SUBUNIT C"/>
    <property type="match status" value="1"/>
</dbReference>
<dbReference type="GO" id="GO:0000221">
    <property type="term" value="C:vacuolar proton-transporting V-type ATPase, V1 domain"/>
    <property type="evidence" value="ECO:0007669"/>
    <property type="project" value="TreeGrafter"/>
</dbReference>
<comment type="subunit">
    <text evidence="6">V-ATPase is a heteromultimeric enzyme made up of two complexes: the ATP-hydrolytic V1 complex and the proton translocation V0 complex. The V1 complex consists of three catalytic AB heterodimers that form a heterohexamer, three peripheral stalks each consisting of EG heterodimers, one central rotor including subunits D and F, and the regulatory subunits C and H. The proton translocation complex V0 consists of the proton transport subunit a, a ring of proteolipid subunits c9c'', rotary subunit d, subunits e and f, and the accessory subunits vah-19/Ac45 and vah-20/PRR. Interacts with V-type proton ATPase subunits a1 unc-32, a2 vha-5 and a3 vha-6.</text>
</comment>
<evidence type="ECO:0000256" key="7">
    <source>
        <dbReference type="ARBA" id="ARBA00071118"/>
    </source>
</evidence>